<gene>
    <name evidence="3" type="ORF">JKG61_13685</name>
</gene>
<feature type="chain" id="PRO_5047407343" evidence="1">
    <location>
        <begin position="21"/>
        <end position="840"/>
    </location>
</feature>
<dbReference type="Gene3D" id="3.40.30.10">
    <property type="entry name" value="Glutaredoxin"/>
    <property type="match status" value="2"/>
</dbReference>
<dbReference type="Proteomes" id="UP000625283">
    <property type="component" value="Unassembled WGS sequence"/>
</dbReference>
<organism evidence="3 4">
    <name type="scientific">Sphingobacterium faecale</name>
    <dbReference type="NCBI Taxonomy" id="2803775"/>
    <lineage>
        <taxon>Bacteria</taxon>
        <taxon>Pseudomonadati</taxon>
        <taxon>Bacteroidota</taxon>
        <taxon>Sphingobacteriia</taxon>
        <taxon>Sphingobacteriales</taxon>
        <taxon>Sphingobacteriaceae</taxon>
        <taxon>Sphingobacterium</taxon>
    </lineage>
</organism>
<feature type="domain" description="Thioredoxin" evidence="2">
    <location>
        <begin position="687"/>
        <end position="835"/>
    </location>
</feature>
<dbReference type="InterPro" id="IPR011990">
    <property type="entry name" value="TPR-like_helical_dom_sf"/>
</dbReference>
<dbReference type="InterPro" id="IPR036249">
    <property type="entry name" value="Thioredoxin-like_sf"/>
</dbReference>
<evidence type="ECO:0000259" key="2">
    <source>
        <dbReference type="PROSITE" id="PS51352"/>
    </source>
</evidence>
<reference evidence="3 4" key="1">
    <citation type="submission" date="2021-01" db="EMBL/GenBank/DDBJ databases">
        <title>C459-1 draft genome sequence.</title>
        <authorList>
            <person name="Zhang X.-F."/>
        </authorList>
    </citation>
    <scope>NUCLEOTIDE SEQUENCE [LARGE SCALE GENOMIC DNA]</scope>
    <source>
        <strain evidence="4">C459-1</strain>
    </source>
</reference>
<dbReference type="CDD" id="cd02966">
    <property type="entry name" value="TlpA_like_family"/>
    <property type="match status" value="2"/>
</dbReference>
<proteinExistence type="predicted"/>
<name>A0ABS1R519_9SPHI</name>
<dbReference type="SUPFAM" id="SSF48452">
    <property type="entry name" value="TPR-like"/>
    <property type="match status" value="1"/>
</dbReference>
<dbReference type="Pfam" id="PF00578">
    <property type="entry name" value="AhpC-TSA"/>
    <property type="match status" value="2"/>
</dbReference>
<dbReference type="PANTHER" id="PTHR42852">
    <property type="entry name" value="THIOL:DISULFIDE INTERCHANGE PROTEIN DSBE"/>
    <property type="match status" value="1"/>
</dbReference>
<sequence>MNIFLKTIYSLLCIISTVVAQDSIPVQIDIQQKDKATILVFYKDGDASKTVSGNEIAPNSYLVHLPNNGYIPFKIMVNTPKNMHMSSTGFTPKPMPSLLAGPDAKLQIKVLDGDQLNLEIVCDDPNVRLFEQFAKEERSYQAKSFANIQNDSKADPDEKEAMLRIKQNFVKNNPDSYSALAVFSSYYMMLPAQQARKQLVDIAKDYKTSPLYLEIKEKLDATLKSALGSKIPYFEAIDLDGQLFKSNQLGGKYYLIDFWGSWCQPCRASHPELRKTYQKYNSQGLEILGVALETGSQEEQVRKWEQAIEEDQINWRHVLNTKQHNIVELFGVTSYPTKILVDPEGNIVYRSGQGQDDLNQILNGIFEDKESQRANLLNYLNKLLNANTAESKQTLYLEAKKLEQAKNESDLILAKKIYKELGEDAIVNQLTAKSIKEYPKGITAREQAANLFLAKIENEDAHKTERAYQQWLKKFPVDSFEPQDRGFYDMVLLQLLKHFSSKEEFNLTDKYKDNFIEQSLKTVSYYNIAESLLKAGHKQQSRNYLEAALNWSEQAKNAEDPKTRSSFGALMYNNIALLNAEVSLELDDPKVAINNLPRILNDGKYQVMQVDKMALILANAYQKSERYLDAFLTLDAQARINNASPEVWDSLENLYVKLNQGKGIFADYKKEIETVKNEQDLALLKSKMVKKDFPDFELQNREGETVRLSDFKGKTVILDFWATWCIPCVNSFPIMQKMINKYADKDVVFLFINTWEKQANFKQAVDKLITQNSYTFEVLYDELSDKNDALLATQIGVPSLPTKVVLDKEGHMRFMISGSDPQEEAMTQEIENLIRLSNQD</sequence>
<dbReference type="PROSITE" id="PS51352">
    <property type="entry name" value="THIOREDOXIN_2"/>
    <property type="match status" value="2"/>
</dbReference>
<dbReference type="InterPro" id="IPR000866">
    <property type="entry name" value="AhpC/TSA"/>
</dbReference>
<evidence type="ECO:0000313" key="4">
    <source>
        <dbReference type="Proteomes" id="UP000625283"/>
    </source>
</evidence>
<feature type="domain" description="Thioredoxin" evidence="2">
    <location>
        <begin position="225"/>
        <end position="367"/>
    </location>
</feature>
<dbReference type="InterPro" id="IPR050553">
    <property type="entry name" value="Thioredoxin_ResA/DsbE_sf"/>
</dbReference>
<dbReference type="SUPFAM" id="SSF52833">
    <property type="entry name" value="Thioredoxin-like"/>
    <property type="match status" value="2"/>
</dbReference>
<evidence type="ECO:0000256" key="1">
    <source>
        <dbReference type="SAM" id="SignalP"/>
    </source>
</evidence>
<dbReference type="PANTHER" id="PTHR42852:SF17">
    <property type="entry name" value="THIOREDOXIN-LIKE PROTEIN HI_1115"/>
    <property type="match status" value="1"/>
</dbReference>
<keyword evidence="1" id="KW-0732">Signal</keyword>
<keyword evidence="4" id="KW-1185">Reference proteome</keyword>
<accession>A0ABS1R519</accession>
<dbReference type="RefSeq" id="WP_202103522.1">
    <property type="nucleotide sequence ID" value="NZ_JAERTY010000007.1"/>
</dbReference>
<dbReference type="InterPro" id="IPR013766">
    <property type="entry name" value="Thioredoxin_domain"/>
</dbReference>
<evidence type="ECO:0000313" key="3">
    <source>
        <dbReference type="EMBL" id="MBL1409808.1"/>
    </source>
</evidence>
<dbReference type="EMBL" id="JAERTY010000007">
    <property type="protein sequence ID" value="MBL1409808.1"/>
    <property type="molecule type" value="Genomic_DNA"/>
</dbReference>
<comment type="caution">
    <text evidence="3">The sequence shown here is derived from an EMBL/GenBank/DDBJ whole genome shotgun (WGS) entry which is preliminary data.</text>
</comment>
<feature type="signal peptide" evidence="1">
    <location>
        <begin position="1"/>
        <end position="20"/>
    </location>
</feature>
<protein>
    <submittedName>
        <fullName evidence="3">TlpA family protein disulfide reductase</fullName>
    </submittedName>
</protein>